<comment type="caution">
    <text evidence="3">The sequence shown here is derived from an EMBL/GenBank/DDBJ whole genome shotgun (WGS) entry which is preliminary data.</text>
</comment>
<sequence length="197" mass="21781">MGHPVESQEDVVRIVGGKLRGRPLATPQTNAIRPTTDRTRESLFNILMHKYSDKIENGRILDLFAGTGALGIEALSRGGRYSVFIEESAEGRGLLRQNIENFGLQGQTKVFRRNACQLGPAGTLEPFDVIFADPPYGQGLGEKALLSALEGNWLNSDAIIILEEEADALLDLDERFVIEDERDYGLTTIRLIRLAQV</sequence>
<dbReference type="InterPro" id="IPR004398">
    <property type="entry name" value="RNA_MeTrfase_RsmD"/>
</dbReference>
<dbReference type="PIRSF" id="PIRSF004553">
    <property type="entry name" value="CHP00095"/>
    <property type="match status" value="1"/>
</dbReference>
<dbReference type="RefSeq" id="WP_184220751.1">
    <property type="nucleotide sequence ID" value="NZ_JACIIU010000003.1"/>
</dbReference>
<dbReference type="Pfam" id="PF03602">
    <property type="entry name" value="Cons_hypoth95"/>
    <property type="match status" value="1"/>
</dbReference>
<dbReference type="GO" id="GO:0003676">
    <property type="term" value="F:nucleic acid binding"/>
    <property type="evidence" value="ECO:0007669"/>
    <property type="project" value="InterPro"/>
</dbReference>
<dbReference type="AlphaFoldDB" id="A0A841LU41"/>
<evidence type="ECO:0000256" key="1">
    <source>
        <dbReference type="ARBA" id="ARBA00022603"/>
    </source>
</evidence>
<reference evidence="3 4" key="1">
    <citation type="submission" date="2020-08" db="EMBL/GenBank/DDBJ databases">
        <title>Genomic Encyclopedia of Type Strains, Phase IV (KMG-IV): sequencing the most valuable type-strain genomes for metagenomic binning, comparative biology and taxonomic classification.</title>
        <authorList>
            <person name="Goeker M."/>
        </authorList>
    </citation>
    <scope>NUCLEOTIDE SEQUENCE [LARGE SCALE GENOMIC DNA]</scope>
    <source>
        <strain evidence="3 4">DSM 22336</strain>
    </source>
</reference>
<accession>A0A841LU41</accession>
<gene>
    <name evidence="3" type="ORF">FHS77_000954</name>
</gene>
<evidence type="ECO:0000313" key="3">
    <source>
        <dbReference type="EMBL" id="MBB6260420.1"/>
    </source>
</evidence>
<proteinExistence type="predicted"/>
<dbReference type="PANTHER" id="PTHR43542:SF1">
    <property type="entry name" value="METHYLTRANSFERASE"/>
    <property type="match status" value="1"/>
</dbReference>
<keyword evidence="2 3" id="KW-0808">Transferase</keyword>
<dbReference type="SUPFAM" id="SSF53335">
    <property type="entry name" value="S-adenosyl-L-methionine-dependent methyltransferases"/>
    <property type="match status" value="1"/>
</dbReference>
<name>A0A841LU41_9HYPH</name>
<dbReference type="InterPro" id="IPR029063">
    <property type="entry name" value="SAM-dependent_MTases_sf"/>
</dbReference>
<dbReference type="EMBL" id="JACIIU010000003">
    <property type="protein sequence ID" value="MBB6260420.1"/>
    <property type="molecule type" value="Genomic_DNA"/>
</dbReference>
<dbReference type="Proteomes" id="UP000555393">
    <property type="component" value="Unassembled WGS sequence"/>
</dbReference>
<dbReference type="CDD" id="cd02440">
    <property type="entry name" value="AdoMet_MTases"/>
    <property type="match status" value="1"/>
</dbReference>
<protein>
    <submittedName>
        <fullName evidence="3">16S rRNA (Guanine(966)-N(2))-methyltransferase RsmD</fullName>
    </submittedName>
</protein>
<keyword evidence="1 3" id="KW-0489">Methyltransferase</keyword>
<dbReference type="NCBIfam" id="TIGR00095">
    <property type="entry name" value="16S rRNA (guanine(966)-N(2))-methyltransferase RsmD"/>
    <property type="match status" value="1"/>
</dbReference>
<dbReference type="Gene3D" id="3.40.50.150">
    <property type="entry name" value="Vaccinia Virus protein VP39"/>
    <property type="match status" value="1"/>
</dbReference>
<dbReference type="PROSITE" id="PS00092">
    <property type="entry name" value="N6_MTASE"/>
    <property type="match status" value="1"/>
</dbReference>
<evidence type="ECO:0000313" key="4">
    <source>
        <dbReference type="Proteomes" id="UP000555393"/>
    </source>
</evidence>
<dbReference type="GO" id="GO:0008168">
    <property type="term" value="F:methyltransferase activity"/>
    <property type="evidence" value="ECO:0007669"/>
    <property type="project" value="UniProtKB-KW"/>
</dbReference>
<keyword evidence="4" id="KW-1185">Reference proteome</keyword>
<organism evidence="3 4">
    <name type="scientific">Paenochrobactrum gallinarii</name>
    <dbReference type="NCBI Taxonomy" id="643673"/>
    <lineage>
        <taxon>Bacteria</taxon>
        <taxon>Pseudomonadati</taxon>
        <taxon>Pseudomonadota</taxon>
        <taxon>Alphaproteobacteria</taxon>
        <taxon>Hyphomicrobiales</taxon>
        <taxon>Brucellaceae</taxon>
        <taxon>Paenochrobactrum</taxon>
    </lineage>
</organism>
<dbReference type="GO" id="GO:0031167">
    <property type="term" value="P:rRNA methylation"/>
    <property type="evidence" value="ECO:0007669"/>
    <property type="project" value="InterPro"/>
</dbReference>
<dbReference type="InterPro" id="IPR002052">
    <property type="entry name" value="DNA_methylase_N6_adenine_CS"/>
</dbReference>
<dbReference type="PANTHER" id="PTHR43542">
    <property type="entry name" value="METHYLTRANSFERASE"/>
    <property type="match status" value="1"/>
</dbReference>
<evidence type="ECO:0000256" key="2">
    <source>
        <dbReference type="ARBA" id="ARBA00022679"/>
    </source>
</evidence>